<accession>A0ABM1ML48</accession>
<keyword evidence="4" id="KW-1185">Reference proteome</keyword>
<keyword evidence="1" id="KW-1071">Ligand-gated ion channel</keyword>
<feature type="transmembrane region" description="Helical" evidence="2">
    <location>
        <begin position="1055"/>
        <end position="1076"/>
    </location>
</feature>
<dbReference type="RefSeq" id="XP_017775298.1">
    <property type="nucleotide sequence ID" value="XM_017919809.1"/>
</dbReference>
<dbReference type="SUPFAM" id="SSF81324">
    <property type="entry name" value="Voltage-gated potassium channels"/>
    <property type="match status" value="1"/>
</dbReference>
<feature type="transmembrane region" description="Helical" evidence="2">
    <location>
        <begin position="1165"/>
        <end position="1183"/>
    </location>
</feature>
<evidence type="ECO:0000259" key="3">
    <source>
        <dbReference type="PROSITE" id="PS50042"/>
    </source>
</evidence>
<keyword evidence="2" id="KW-0812">Transmembrane</keyword>
<dbReference type="InterPro" id="IPR014710">
    <property type="entry name" value="RmlC-like_jellyroll"/>
</dbReference>
<proteinExistence type="predicted"/>
<feature type="transmembrane region" description="Helical" evidence="2">
    <location>
        <begin position="241"/>
        <end position="267"/>
    </location>
</feature>
<dbReference type="Proteomes" id="UP000695000">
    <property type="component" value="Unplaced"/>
</dbReference>
<organism evidence="4 5">
    <name type="scientific">Nicrophorus vespilloides</name>
    <name type="common">Boreal carrion beetle</name>
    <dbReference type="NCBI Taxonomy" id="110193"/>
    <lineage>
        <taxon>Eukaryota</taxon>
        <taxon>Metazoa</taxon>
        <taxon>Ecdysozoa</taxon>
        <taxon>Arthropoda</taxon>
        <taxon>Hexapoda</taxon>
        <taxon>Insecta</taxon>
        <taxon>Pterygota</taxon>
        <taxon>Neoptera</taxon>
        <taxon>Endopterygota</taxon>
        <taxon>Coleoptera</taxon>
        <taxon>Polyphaga</taxon>
        <taxon>Staphyliniformia</taxon>
        <taxon>Silphidae</taxon>
        <taxon>Nicrophorinae</taxon>
        <taxon>Nicrophorus</taxon>
    </lineage>
</organism>
<dbReference type="CDD" id="cd00038">
    <property type="entry name" value="CAP_ED"/>
    <property type="match status" value="2"/>
</dbReference>
<dbReference type="PANTHER" id="PTHR45638:SF11">
    <property type="entry name" value="CYCLIC NUCLEOTIDE-GATED CATION CHANNEL SUBUNIT A"/>
    <property type="match status" value="1"/>
</dbReference>
<name>A0ABM1ML48_NICVS</name>
<feature type="domain" description="Cyclic nucleotide-binding" evidence="3">
    <location>
        <begin position="1388"/>
        <end position="1482"/>
    </location>
</feature>
<keyword evidence="2" id="KW-0472">Membrane</keyword>
<feature type="transmembrane region" description="Helical" evidence="2">
    <location>
        <begin position="1256"/>
        <end position="1275"/>
    </location>
</feature>
<keyword evidence="1" id="KW-0407">Ion channel</keyword>
<feature type="transmembrane region" description="Helical" evidence="2">
    <location>
        <begin position="102"/>
        <end position="121"/>
    </location>
</feature>
<feature type="transmembrane region" description="Helical" evidence="2">
    <location>
        <begin position="764"/>
        <end position="782"/>
    </location>
</feature>
<feature type="transmembrane region" description="Helical" evidence="2">
    <location>
        <begin position="159"/>
        <end position="181"/>
    </location>
</feature>
<feature type="transmembrane region" description="Helical" evidence="2">
    <location>
        <begin position="1613"/>
        <end position="1640"/>
    </location>
</feature>
<feature type="transmembrane region" description="Helical" evidence="2">
    <location>
        <begin position="559"/>
        <end position="579"/>
    </location>
</feature>
<evidence type="ECO:0000256" key="1">
    <source>
        <dbReference type="ARBA" id="ARBA00023286"/>
    </source>
</evidence>
<dbReference type="InterPro" id="IPR000595">
    <property type="entry name" value="cNMP-bd_dom"/>
</dbReference>
<feature type="domain" description="Cyclic nucleotide-binding" evidence="3">
    <location>
        <begin position="343"/>
        <end position="461"/>
    </location>
</feature>
<evidence type="ECO:0000313" key="4">
    <source>
        <dbReference type="Proteomes" id="UP000695000"/>
    </source>
</evidence>
<feature type="transmembrane region" description="Helical" evidence="2">
    <location>
        <begin position="688"/>
        <end position="716"/>
    </location>
</feature>
<evidence type="ECO:0000313" key="5">
    <source>
        <dbReference type="RefSeq" id="XP_017775298.1"/>
    </source>
</evidence>
<reference evidence="5" key="1">
    <citation type="submission" date="2025-08" db="UniProtKB">
        <authorList>
            <consortium name="RefSeq"/>
        </authorList>
    </citation>
    <scope>IDENTIFICATION</scope>
    <source>
        <tissue evidence="5">Whole Larva</tissue>
    </source>
</reference>
<feature type="transmembrane region" description="Helical" evidence="2">
    <location>
        <begin position="64"/>
        <end position="82"/>
    </location>
</feature>
<feature type="transmembrane region" description="Helical" evidence="2">
    <location>
        <begin position="632"/>
        <end position="653"/>
    </location>
</feature>
<feature type="transmembrane region" description="Helical" evidence="2">
    <location>
        <begin position="1661"/>
        <end position="1688"/>
    </location>
</feature>
<dbReference type="Gene3D" id="2.60.120.10">
    <property type="entry name" value="Jelly Rolls"/>
    <property type="match status" value="3"/>
</dbReference>
<dbReference type="PROSITE" id="PS50042">
    <property type="entry name" value="CNMP_BINDING_3"/>
    <property type="match status" value="2"/>
</dbReference>
<feature type="transmembrane region" description="Helical" evidence="2">
    <location>
        <begin position="1287"/>
        <end position="1310"/>
    </location>
</feature>
<dbReference type="InterPro" id="IPR018490">
    <property type="entry name" value="cNMP-bd_dom_sf"/>
</dbReference>
<dbReference type="PANTHER" id="PTHR45638">
    <property type="entry name" value="CYCLIC NUCLEOTIDE-GATED CATION CHANNEL SUBUNIT A"/>
    <property type="match status" value="1"/>
</dbReference>
<dbReference type="GeneID" id="108561757"/>
<protein>
    <submittedName>
        <fullName evidence="5">Uncharacterized protein LOC108561757</fullName>
    </submittedName>
</protein>
<keyword evidence="2" id="KW-1133">Transmembrane helix</keyword>
<gene>
    <name evidence="5" type="primary">LOC108561757</name>
</gene>
<evidence type="ECO:0000256" key="2">
    <source>
        <dbReference type="SAM" id="Phobius"/>
    </source>
</evidence>
<sequence>MNEKLEGHEEEKKKFKNTILLQLLFLPFNPIWEVMLQFTLVWLIMQCVYKYHYNPSYSIYMDNLVYYTLELMYLVDSLLALLHRYSKDINKFGLHQSRNVFLLLLDFISLLPIYELVYLVFPEYAESIRHAVRLKCVARIIHFFFFIHSKRNITSTNPLFLVFMVHLILVQMFALLASVLWSSLGCVDDCKTPSWAEKVYRYGIRPHLKTEWFALCYSTMSNVVMHNWSGFLVHRNVYESLILMIFMMIGYSMHAIVIIGHMTKVLLQKISRQYDYKRLLNQFNTILSDQPHLRNRIQSFCKVLWTQHGGIIYRPSSVHLLPMSLKKEIYLDIFWDAFNHSHLLKHLDICVKKEISLVMSNEFYLSGDYIMKVNTQKRKLIYIVSGIVQVLSMEDDESPILSFSSGTVLSEITTVLLLPSNANLRCATNCVIQTLKLTDMFKVFRNYTSATPKIREEVMQRIAKARRSISLRQLVPNESWDRPIFRLKKQWRVVAELDEMKKKKLHLNPLSIKCRVPNFNSEYLDLLTLTDKLELQTTPICLNSKCPYVMDQNSSFRMFLFYIHFATVVLQSILIPYMISFGTSNDTFFAGSLVLDNIYMFDLYVQASTAVETPSTKITKFSEIILYRFKSIMFLIDVLATVPYDYVAALFGVPRESQLLYKLPRILKSYKIVEFIIYKQRTLRYNRIAIIVVKYFTIYLLIGYFVMCTMIGFFCFGDCKYRSLKTSSDKSNADTYYFASAYTISALMNISLSRRTATSVFEMCFYSLTTLVGMYLYSLFLSELNCNIIKMNEENFMFRDKLRMIYNFMVNNVMPTSFRQNALDYLYFNWFNEKHIDINDYHESIPLELKWELVTKKLINGLKFVPIFSKYSDEVLTMLATCAVLRTLPADTIICSANVRPLYIHIIMRGMSCEMPGDLDRKVKRILQFGDSFPVIETFHNVNSLNTVVAISAVEEICLDFNAAMCVLKSCRLEYSNLEITLKWHMNKYQSLLNRQYGHLIGDDGKKRKPKEIGDLFEFEIFDEEVVGTNDQRSRLGILRFVIMKNSINPHGNFFITWECFRSLLAVVYFVVYSLVDTMMKEYWQYTIYAFTGIKIVFAIDIYIRCHVQYYNRNNIVVTDLMSTVMHYLKTSFLADVVTLFPFYEWGLYRIYIGGVYNLLRITTAMNLLFNSIYFAMILYRPFMGLTYMDWNIKGYRHYVGHAFKLMLFFVAIAIIFSNNILLTICVKYGFNYMCTGDSNIIANSILPDSQLNKNLLLLCLHAVSARFGSTYVAYGRDEMTGGALETFFIAIFFWICRLFVIASITGAAMGSNMQIIKYRNSMTNFISFINKEMVDESTIKVFIDHFEYVWKKCEGVVMSKLLDTFDEKLHLDMREYLFLATIQKSKLFTNVDRTSLRVFIKYFEIQYFMLDADIIRCNDIQANLYFVSKGEVDVYIAGCKMVTLKRGGCFGSLTKMDATRQTIRVVAKYHVELLTIPSHQFYVLAKDFPLILLRLNNAISCGDEYIDCMEINTHLYQMNIVGKDDMALIDKKLYTIYMKINDFVKPESKYYKLYEYAVHVHVAPISCIVLLLLQFLDLHYIYLQFHLHYTDVESGVRVTEPSKIRKRYTNTLIFWVDLLGLVPLELLMYAINGPMIICMNSRLIRFLHLVLYYHGSKRTLGLNIVLQCSYICYMVMFELTVMSLIWYRISCTEKECSFVTVHGYKKHTASPSA</sequence>
<dbReference type="SMART" id="SM00100">
    <property type="entry name" value="cNMP"/>
    <property type="match status" value="3"/>
</dbReference>
<feature type="transmembrane region" description="Helical" evidence="2">
    <location>
        <begin position="1203"/>
        <end position="1227"/>
    </location>
</feature>
<dbReference type="SUPFAM" id="SSF51206">
    <property type="entry name" value="cAMP-binding domain-like"/>
    <property type="match status" value="3"/>
</dbReference>
<dbReference type="InterPro" id="IPR050866">
    <property type="entry name" value="CNG_cation_channel"/>
</dbReference>
<keyword evidence="1" id="KW-0813">Transport</keyword>
<feature type="transmembrane region" description="Helical" evidence="2">
    <location>
        <begin position="1088"/>
        <end position="1105"/>
    </location>
</feature>
<keyword evidence="1" id="KW-0406">Ion transport</keyword>
<feature type="transmembrane region" description="Helical" evidence="2">
    <location>
        <begin position="1554"/>
        <end position="1577"/>
    </location>
</feature>
<feature type="transmembrane region" description="Helical" evidence="2">
    <location>
        <begin position="736"/>
        <end position="752"/>
    </location>
</feature>
<feature type="transmembrane region" description="Helical" evidence="2">
    <location>
        <begin position="20"/>
        <end position="44"/>
    </location>
</feature>